<feature type="compositionally biased region" description="Low complexity" evidence="1">
    <location>
        <begin position="316"/>
        <end position="332"/>
    </location>
</feature>
<dbReference type="AlphaFoldDB" id="A0AAW1PPM0"/>
<accession>A0AAW1PPM0</accession>
<dbReference type="EMBL" id="JALJOR010000006">
    <property type="protein sequence ID" value="KAK9815621.1"/>
    <property type="molecule type" value="Genomic_DNA"/>
</dbReference>
<feature type="compositionally biased region" description="Acidic residues" evidence="1">
    <location>
        <begin position="333"/>
        <end position="344"/>
    </location>
</feature>
<evidence type="ECO:0000256" key="1">
    <source>
        <dbReference type="SAM" id="MobiDB-lite"/>
    </source>
</evidence>
<protein>
    <submittedName>
        <fullName evidence="2">Uncharacterized protein</fullName>
    </submittedName>
</protein>
<evidence type="ECO:0000313" key="2">
    <source>
        <dbReference type="EMBL" id="KAK9815621.1"/>
    </source>
</evidence>
<sequence length="380" mass="40068">MVEPNARSSALRQDSLEIAFAPLTNPQFRNESADGKLALKQAALKKELVFLKQGLLALASSDSPESAEQAYETISWKLSLLDDLLAKHLANWYSAEDLEQTLEAYRTAKLDYLAALEAYLQAAPASTAAVQAAVEHQLQEAARLQHAFEEVHGIAVLASLPESASNDEVLQAVRQQLERVIDSRKDLGRWQFKVPPGLGGDAATYFDAIRSGADSQDILLWPAAEPGVSGSEPAPSHPKKGHANKPSSSKRKAANAAAGQGTPSRRRSASGREPAAKQGRQTRGQAAAEAGPSTPHVHTPAKGRLAAGRQGTAGKAVTANTAAETLLALGDSGADDGAEEESDSESLASESDKGYRGQLHDEISRLRRGAAAHGALPGSE</sequence>
<dbReference type="Proteomes" id="UP001489004">
    <property type="component" value="Unassembled WGS sequence"/>
</dbReference>
<organism evidence="2 3">
    <name type="scientific">[Myrmecia] bisecta</name>
    <dbReference type="NCBI Taxonomy" id="41462"/>
    <lineage>
        <taxon>Eukaryota</taxon>
        <taxon>Viridiplantae</taxon>
        <taxon>Chlorophyta</taxon>
        <taxon>core chlorophytes</taxon>
        <taxon>Trebouxiophyceae</taxon>
        <taxon>Trebouxiales</taxon>
        <taxon>Trebouxiaceae</taxon>
        <taxon>Myrmecia</taxon>
    </lineage>
</organism>
<reference evidence="2 3" key="1">
    <citation type="journal article" date="2024" name="Nat. Commun.">
        <title>Phylogenomics reveals the evolutionary origins of lichenization in chlorophyte algae.</title>
        <authorList>
            <person name="Puginier C."/>
            <person name="Libourel C."/>
            <person name="Otte J."/>
            <person name="Skaloud P."/>
            <person name="Haon M."/>
            <person name="Grisel S."/>
            <person name="Petersen M."/>
            <person name="Berrin J.G."/>
            <person name="Delaux P.M."/>
            <person name="Dal Grande F."/>
            <person name="Keller J."/>
        </authorList>
    </citation>
    <scope>NUCLEOTIDE SEQUENCE [LARGE SCALE GENOMIC DNA]</scope>
    <source>
        <strain evidence="2 3">SAG 2043</strain>
    </source>
</reference>
<feature type="compositionally biased region" description="Basic residues" evidence="1">
    <location>
        <begin position="237"/>
        <end position="253"/>
    </location>
</feature>
<evidence type="ECO:0000313" key="3">
    <source>
        <dbReference type="Proteomes" id="UP001489004"/>
    </source>
</evidence>
<feature type="region of interest" description="Disordered" evidence="1">
    <location>
        <begin position="224"/>
        <end position="359"/>
    </location>
</feature>
<gene>
    <name evidence="2" type="ORF">WJX72_006975</name>
</gene>
<proteinExistence type="predicted"/>
<keyword evidence="3" id="KW-1185">Reference proteome</keyword>
<comment type="caution">
    <text evidence="2">The sequence shown here is derived from an EMBL/GenBank/DDBJ whole genome shotgun (WGS) entry which is preliminary data.</text>
</comment>
<feature type="compositionally biased region" description="Basic and acidic residues" evidence="1">
    <location>
        <begin position="350"/>
        <end position="359"/>
    </location>
</feature>
<name>A0AAW1PPM0_9CHLO</name>